<gene>
    <name evidence="4" type="ORF">MAA8898_05095</name>
</gene>
<reference evidence="4 5" key="1">
    <citation type="submission" date="2017-05" db="EMBL/GenBank/DDBJ databases">
        <authorList>
            <person name="Song R."/>
            <person name="Chenine A.L."/>
            <person name="Ruprecht R.M."/>
        </authorList>
    </citation>
    <scope>NUCLEOTIDE SEQUENCE [LARGE SCALE GENOMIC DNA]</scope>
    <source>
        <strain evidence="4 5">CECT 8898</strain>
    </source>
</reference>
<evidence type="ECO:0000256" key="1">
    <source>
        <dbReference type="ARBA" id="ARBA00010211"/>
    </source>
</evidence>
<evidence type="ECO:0000259" key="3">
    <source>
        <dbReference type="Pfam" id="PF01557"/>
    </source>
</evidence>
<keyword evidence="4" id="KW-0456">Lyase</keyword>
<comment type="similarity">
    <text evidence="1">Belongs to the FAH family.</text>
</comment>
<dbReference type="GO" id="GO:0019752">
    <property type="term" value="P:carboxylic acid metabolic process"/>
    <property type="evidence" value="ECO:0007669"/>
    <property type="project" value="UniProtKB-ARBA"/>
</dbReference>
<dbReference type="PANTHER" id="PTHR11820">
    <property type="entry name" value="ACYLPYRUVASE"/>
    <property type="match status" value="1"/>
</dbReference>
<protein>
    <submittedName>
        <fullName evidence="4">Ureidoglycolate lyase</fullName>
        <ecNumber evidence="4">4.3.2.3</ecNumber>
    </submittedName>
</protein>
<dbReference type="EC" id="4.3.2.3" evidence="4"/>
<dbReference type="EMBL" id="FXYF01000032">
    <property type="protein sequence ID" value="SMX50893.1"/>
    <property type="molecule type" value="Genomic_DNA"/>
</dbReference>
<organism evidence="4 5">
    <name type="scientific">Maliponia aquimaris</name>
    <dbReference type="NCBI Taxonomy" id="1673631"/>
    <lineage>
        <taxon>Bacteria</taxon>
        <taxon>Pseudomonadati</taxon>
        <taxon>Pseudomonadota</taxon>
        <taxon>Alphaproteobacteria</taxon>
        <taxon>Rhodobacterales</taxon>
        <taxon>Paracoccaceae</taxon>
        <taxon>Maliponia</taxon>
    </lineage>
</organism>
<dbReference type="FunFam" id="3.90.850.10:FF:000002">
    <property type="entry name" value="2-hydroxyhepta-2,4-diene-1,7-dioate isomerase"/>
    <property type="match status" value="1"/>
</dbReference>
<dbReference type="PANTHER" id="PTHR11820:SF7">
    <property type="entry name" value="ACYLPYRUVASE FAHD1, MITOCHONDRIAL"/>
    <property type="match status" value="1"/>
</dbReference>
<dbReference type="GO" id="GO:0050385">
    <property type="term" value="F:ureidoglycolate lyase activity"/>
    <property type="evidence" value="ECO:0007669"/>
    <property type="project" value="UniProtKB-EC"/>
</dbReference>
<keyword evidence="2" id="KW-0479">Metal-binding</keyword>
<dbReference type="GO" id="GO:0046872">
    <property type="term" value="F:metal ion binding"/>
    <property type="evidence" value="ECO:0007669"/>
    <property type="project" value="UniProtKB-KW"/>
</dbReference>
<dbReference type="Gene3D" id="3.90.850.10">
    <property type="entry name" value="Fumarylacetoacetase-like, C-terminal domain"/>
    <property type="match status" value="1"/>
</dbReference>
<feature type="domain" description="Fumarylacetoacetase-like C-terminal" evidence="3">
    <location>
        <begin position="94"/>
        <end position="306"/>
    </location>
</feature>
<accession>A0A238L703</accession>
<dbReference type="Pfam" id="PF01557">
    <property type="entry name" value="FAA_hydrolase"/>
    <property type="match status" value="1"/>
</dbReference>
<proteinExistence type="inferred from homology"/>
<sequence length="308" mass="31970">MRLATISVDSHDVCVAILKDGSRLDVAKAASGLSGAGADALKAGSMQHLIEGGADALAALRGLVADAEGGKHRDAVTSADAPLQAPIPTPRKNVLCVGRNYAEHIAEGDRAQKQNVGVTEHPVFFTKPPTSIVRPGGDVLIFPGVSESIDYEVELAVVIGTAGRNIAKAEAMNHVFGYTILNDVTARDIQRRHGGQYFKGKGLDGSCPIGPCIVTADEIADPHALSIGLTVNGEQRQNGKTSDMIFDIPTLIASLSEGMTLEPGDIIATGTPSGVGYAMDPPRFLKDGDTVACEISGIGTLSNPVRAV</sequence>
<evidence type="ECO:0000256" key="2">
    <source>
        <dbReference type="ARBA" id="ARBA00022723"/>
    </source>
</evidence>
<dbReference type="InterPro" id="IPR036663">
    <property type="entry name" value="Fumarylacetoacetase_C_sf"/>
</dbReference>
<name>A0A238L703_9RHOB</name>
<evidence type="ECO:0000313" key="4">
    <source>
        <dbReference type="EMBL" id="SMX50893.1"/>
    </source>
</evidence>
<dbReference type="GO" id="GO:0018773">
    <property type="term" value="F:acetylpyruvate hydrolase activity"/>
    <property type="evidence" value="ECO:0007669"/>
    <property type="project" value="TreeGrafter"/>
</dbReference>
<dbReference type="GO" id="GO:0016853">
    <property type="term" value="F:isomerase activity"/>
    <property type="evidence" value="ECO:0007669"/>
    <property type="project" value="UniProtKB-ARBA"/>
</dbReference>
<dbReference type="SUPFAM" id="SSF56529">
    <property type="entry name" value="FAH"/>
    <property type="match status" value="1"/>
</dbReference>
<keyword evidence="5" id="KW-1185">Reference proteome</keyword>
<dbReference type="Proteomes" id="UP000207598">
    <property type="component" value="Unassembled WGS sequence"/>
</dbReference>
<evidence type="ECO:0000313" key="5">
    <source>
        <dbReference type="Proteomes" id="UP000207598"/>
    </source>
</evidence>
<dbReference type="AlphaFoldDB" id="A0A238L703"/>
<dbReference type="InterPro" id="IPR011234">
    <property type="entry name" value="Fumarylacetoacetase-like_C"/>
</dbReference>